<dbReference type="Pfam" id="PF00440">
    <property type="entry name" value="TetR_N"/>
    <property type="match status" value="1"/>
</dbReference>
<dbReference type="InterPro" id="IPR050624">
    <property type="entry name" value="HTH-type_Tx_Regulator"/>
</dbReference>
<dbReference type="SUPFAM" id="SSF46689">
    <property type="entry name" value="Homeodomain-like"/>
    <property type="match status" value="1"/>
</dbReference>
<dbReference type="InterPro" id="IPR009057">
    <property type="entry name" value="Homeodomain-like_sf"/>
</dbReference>
<evidence type="ECO:0000313" key="4">
    <source>
        <dbReference type="EMBL" id="AEH51800.1"/>
    </source>
</evidence>
<evidence type="ECO:0000256" key="2">
    <source>
        <dbReference type="PROSITE-ProRule" id="PRU00335"/>
    </source>
</evidence>
<dbReference type="Proteomes" id="UP000006804">
    <property type="component" value="Chromosome"/>
</dbReference>
<feature type="domain" description="HTH tetR-type" evidence="3">
    <location>
        <begin position="11"/>
        <end position="71"/>
    </location>
</feature>
<dbReference type="KEGG" id="tta:Theth_1756"/>
<evidence type="ECO:0000256" key="1">
    <source>
        <dbReference type="ARBA" id="ARBA00023125"/>
    </source>
</evidence>
<protein>
    <submittedName>
        <fullName evidence="4">Transcriptional regulator, TetR family</fullName>
    </submittedName>
</protein>
<dbReference type="PATRIC" id="fig|688269.3.peg.1809"/>
<dbReference type="eggNOG" id="COG1309">
    <property type="taxonomic scope" value="Bacteria"/>
</dbReference>
<dbReference type="HOGENOM" id="CLU_069356_45_1_0"/>
<dbReference type="EMBL" id="CP002351">
    <property type="protein sequence ID" value="AEH51800.1"/>
    <property type="molecule type" value="Genomic_DNA"/>
</dbReference>
<keyword evidence="1 2" id="KW-0238">DNA-binding</keyword>
<name>F7YVX5_9THEM</name>
<dbReference type="AlphaFoldDB" id="F7YVX5"/>
<reference evidence="4 5" key="1">
    <citation type="submission" date="2010-11" db="EMBL/GenBank/DDBJ databases">
        <title>The complete genome of Thermotoga thermarum DSM 5069.</title>
        <authorList>
            <consortium name="US DOE Joint Genome Institute (JGI-PGF)"/>
            <person name="Lucas S."/>
            <person name="Copeland A."/>
            <person name="Lapidus A."/>
            <person name="Bruce D."/>
            <person name="Goodwin L."/>
            <person name="Pitluck S."/>
            <person name="Kyrpides N."/>
            <person name="Mavromatis K."/>
            <person name="Ivanova N."/>
            <person name="Zeytun A."/>
            <person name="Brettin T."/>
            <person name="Detter J.C."/>
            <person name="Tapia R."/>
            <person name="Han C."/>
            <person name="Land M."/>
            <person name="Hauser L."/>
            <person name="Markowitz V."/>
            <person name="Cheng J.-F."/>
            <person name="Hugenholtz P."/>
            <person name="Woyke T."/>
            <person name="Wu D."/>
            <person name="Spring S."/>
            <person name="Schroeder M."/>
            <person name="Brambilla E."/>
            <person name="Klenk H.-P."/>
            <person name="Eisen J.A."/>
        </authorList>
    </citation>
    <scope>NUCLEOTIDE SEQUENCE [LARGE SCALE GENOMIC DNA]</scope>
    <source>
        <strain evidence="4 5">DSM 5069</strain>
    </source>
</reference>
<dbReference type="SUPFAM" id="SSF48498">
    <property type="entry name" value="Tetracyclin repressor-like, C-terminal domain"/>
    <property type="match status" value="1"/>
</dbReference>
<feature type="DNA-binding region" description="H-T-H motif" evidence="2">
    <location>
        <begin position="34"/>
        <end position="53"/>
    </location>
</feature>
<dbReference type="STRING" id="688269.Theth_1756"/>
<dbReference type="PROSITE" id="PS50977">
    <property type="entry name" value="HTH_TETR_2"/>
    <property type="match status" value="1"/>
</dbReference>
<dbReference type="PANTHER" id="PTHR43479:SF11">
    <property type="entry name" value="ACREF_ENVCD OPERON REPRESSOR-RELATED"/>
    <property type="match status" value="1"/>
</dbReference>
<dbReference type="InterPro" id="IPR001647">
    <property type="entry name" value="HTH_TetR"/>
</dbReference>
<keyword evidence="5" id="KW-1185">Reference proteome</keyword>
<proteinExistence type="predicted"/>
<organism evidence="4 5">
    <name type="scientific">Pseudothermotoga thermarum DSM 5069</name>
    <dbReference type="NCBI Taxonomy" id="688269"/>
    <lineage>
        <taxon>Bacteria</taxon>
        <taxon>Thermotogati</taxon>
        <taxon>Thermotogota</taxon>
        <taxon>Thermotogae</taxon>
        <taxon>Thermotogales</taxon>
        <taxon>Thermotogaceae</taxon>
        <taxon>Pseudothermotoga</taxon>
    </lineage>
</organism>
<accession>F7YVX5</accession>
<sequence length="211" mass="24754">MPKSTFFNLPKEKRNRITNTLIKYFATKPYEQVDIEDVAKECKVAKGSMYQYFENKKDMYLHAVNEAMKASLKLVENIDFEQLSLFEFLEKSFESTWNFFVNNPYESLLLEKAAFHDDSPCKDEIQSLLKERTKALLNDIVTKNQKSGFIRNDIPAEIIVVFLEGATWSLKRYFMDLAKRMGNKIVELSKDYVSEVRKQWMELVKNGISKI</sequence>
<dbReference type="GO" id="GO:0003677">
    <property type="term" value="F:DNA binding"/>
    <property type="evidence" value="ECO:0007669"/>
    <property type="project" value="UniProtKB-UniRule"/>
</dbReference>
<gene>
    <name evidence="4" type="ORF">Theth_1756</name>
</gene>
<dbReference type="PANTHER" id="PTHR43479">
    <property type="entry name" value="ACREF/ENVCD OPERON REPRESSOR-RELATED"/>
    <property type="match status" value="1"/>
</dbReference>
<evidence type="ECO:0000259" key="3">
    <source>
        <dbReference type="PROSITE" id="PS50977"/>
    </source>
</evidence>
<dbReference type="OrthoDB" id="9812484at2"/>
<dbReference type="InterPro" id="IPR036271">
    <property type="entry name" value="Tet_transcr_reg_TetR-rel_C_sf"/>
</dbReference>
<dbReference type="Gene3D" id="1.10.357.10">
    <property type="entry name" value="Tetracycline Repressor, domain 2"/>
    <property type="match status" value="1"/>
</dbReference>
<evidence type="ECO:0000313" key="5">
    <source>
        <dbReference type="Proteomes" id="UP000006804"/>
    </source>
</evidence>
<dbReference type="RefSeq" id="WP_013933008.1">
    <property type="nucleotide sequence ID" value="NC_015707.1"/>
</dbReference>